<evidence type="ECO:0000256" key="1">
    <source>
        <dbReference type="SAM" id="Phobius"/>
    </source>
</evidence>
<name>A0ABW4VHN8_9BACT</name>
<sequence>MKSKTSKVFYALTSNSKRLFLVDGLGAFITAFLLFVIMGTMSEYFGMPESVLMILAVIASVFCIFSISCFFFVNGNKKPYLKAIGIANLAYCCLTLALIVYFYPQLTLLGLSYFLLEIVIISGLAYIEINVA</sequence>
<keyword evidence="1" id="KW-0472">Membrane</keyword>
<gene>
    <name evidence="2" type="ORF">ACFSKL_02145</name>
</gene>
<organism evidence="2 3">
    <name type="scientific">Belliella marina</name>
    <dbReference type="NCBI Taxonomy" id="1644146"/>
    <lineage>
        <taxon>Bacteria</taxon>
        <taxon>Pseudomonadati</taxon>
        <taxon>Bacteroidota</taxon>
        <taxon>Cytophagia</taxon>
        <taxon>Cytophagales</taxon>
        <taxon>Cyclobacteriaceae</taxon>
        <taxon>Belliella</taxon>
    </lineage>
</organism>
<feature type="transmembrane region" description="Helical" evidence="1">
    <location>
        <begin position="109"/>
        <end position="127"/>
    </location>
</feature>
<comment type="caution">
    <text evidence="2">The sequence shown here is derived from an EMBL/GenBank/DDBJ whole genome shotgun (WGS) entry which is preliminary data.</text>
</comment>
<feature type="transmembrane region" description="Helical" evidence="1">
    <location>
        <begin position="80"/>
        <end position="103"/>
    </location>
</feature>
<dbReference type="EMBL" id="JBHUHR010000004">
    <property type="protein sequence ID" value="MFD2033569.1"/>
    <property type="molecule type" value="Genomic_DNA"/>
</dbReference>
<dbReference type="RefSeq" id="WP_376883092.1">
    <property type="nucleotide sequence ID" value="NZ_JBHUHR010000004.1"/>
</dbReference>
<evidence type="ECO:0000313" key="3">
    <source>
        <dbReference type="Proteomes" id="UP001597361"/>
    </source>
</evidence>
<proteinExistence type="predicted"/>
<keyword evidence="1" id="KW-0812">Transmembrane</keyword>
<keyword evidence="1" id="KW-1133">Transmembrane helix</keyword>
<feature type="transmembrane region" description="Helical" evidence="1">
    <location>
        <begin position="51"/>
        <end position="73"/>
    </location>
</feature>
<evidence type="ECO:0000313" key="2">
    <source>
        <dbReference type="EMBL" id="MFD2033569.1"/>
    </source>
</evidence>
<reference evidence="3" key="1">
    <citation type="journal article" date="2019" name="Int. J. Syst. Evol. Microbiol.">
        <title>The Global Catalogue of Microorganisms (GCM) 10K type strain sequencing project: providing services to taxonomists for standard genome sequencing and annotation.</title>
        <authorList>
            <consortium name="The Broad Institute Genomics Platform"/>
            <consortium name="The Broad Institute Genome Sequencing Center for Infectious Disease"/>
            <person name="Wu L."/>
            <person name="Ma J."/>
        </authorList>
    </citation>
    <scope>NUCLEOTIDE SEQUENCE [LARGE SCALE GENOMIC DNA]</scope>
    <source>
        <strain evidence="3">CGMCC 1.15180</strain>
    </source>
</reference>
<keyword evidence="3" id="KW-1185">Reference proteome</keyword>
<dbReference type="Proteomes" id="UP001597361">
    <property type="component" value="Unassembled WGS sequence"/>
</dbReference>
<accession>A0ABW4VHN8</accession>
<feature type="transmembrane region" description="Helical" evidence="1">
    <location>
        <begin position="20"/>
        <end position="39"/>
    </location>
</feature>
<protein>
    <submittedName>
        <fullName evidence="2">Uncharacterized protein</fullName>
    </submittedName>
</protein>